<organism evidence="4">
    <name type="scientific">marine sediment metagenome</name>
    <dbReference type="NCBI Taxonomy" id="412755"/>
    <lineage>
        <taxon>unclassified sequences</taxon>
        <taxon>metagenomes</taxon>
        <taxon>ecological metagenomes</taxon>
    </lineage>
</organism>
<evidence type="ECO:0000313" key="4">
    <source>
        <dbReference type="EMBL" id="GAG53221.1"/>
    </source>
</evidence>
<protein>
    <recommendedName>
        <fullName evidence="3">LamG-like jellyroll fold domain-containing protein</fullName>
    </recommendedName>
</protein>
<dbReference type="InterPro" id="IPR013320">
    <property type="entry name" value="ConA-like_dom_sf"/>
</dbReference>
<dbReference type="EMBL" id="BARS01053739">
    <property type="protein sequence ID" value="GAG53221.1"/>
    <property type="molecule type" value="Genomic_DNA"/>
</dbReference>
<name>X0ZYV7_9ZZZZ</name>
<evidence type="ECO:0000256" key="1">
    <source>
        <dbReference type="ARBA" id="ARBA00022729"/>
    </source>
</evidence>
<reference evidence="4" key="1">
    <citation type="journal article" date="2014" name="Front. Microbiol.">
        <title>High frequency of phylogenetically diverse reductive dehalogenase-homologous genes in deep subseafloor sedimentary metagenomes.</title>
        <authorList>
            <person name="Kawai M."/>
            <person name="Futagami T."/>
            <person name="Toyoda A."/>
            <person name="Takaki Y."/>
            <person name="Nishi S."/>
            <person name="Hori S."/>
            <person name="Arai W."/>
            <person name="Tsubouchi T."/>
            <person name="Morono Y."/>
            <person name="Uchiyama I."/>
            <person name="Ito T."/>
            <person name="Fujiyama A."/>
            <person name="Inagaki F."/>
            <person name="Takami H."/>
        </authorList>
    </citation>
    <scope>NUCLEOTIDE SEQUENCE</scope>
    <source>
        <strain evidence="4">Expedition CK06-06</strain>
    </source>
</reference>
<evidence type="ECO:0000259" key="3">
    <source>
        <dbReference type="SMART" id="SM00560"/>
    </source>
</evidence>
<dbReference type="AlphaFoldDB" id="X0ZYV7"/>
<dbReference type="Gene3D" id="2.60.120.200">
    <property type="match status" value="1"/>
</dbReference>
<keyword evidence="2" id="KW-1015">Disulfide bond</keyword>
<dbReference type="SUPFAM" id="SSF49899">
    <property type="entry name" value="Concanavalin A-like lectins/glucanases"/>
    <property type="match status" value="1"/>
</dbReference>
<feature type="non-terminal residue" evidence="4">
    <location>
        <position position="224"/>
    </location>
</feature>
<keyword evidence="1" id="KW-0732">Signal</keyword>
<evidence type="ECO:0000256" key="2">
    <source>
        <dbReference type="ARBA" id="ARBA00023157"/>
    </source>
</evidence>
<dbReference type="InterPro" id="IPR006558">
    <property type="entry name" value="LamG-like"/>
</dbReference>
<dbReference type="SMART" id="SM00560">
    <property type="entry name" value="LamGL"/>
    <property type="match status" value="1"/>
</dbReference>
<feature type="domain" description="LamG-like jellyroll fold" evidence="3">
    <location>
        <begin position="84"/>
        <end position="216"/>
    </location>
</feature>
<feature type="non-terminal residue" evidence="4">
    <location>
        <position position="1"/>
    </location>
</feature>
<sequence length="224" mass="24994">ANDYEKMYKVSHWRFDDISGTRASDSSLLYIWPNIRFPPNHGTLTNMDTGTSWVNGKIKSGLRFDGINDHVNCTNNNSTLDITAEITIEAWIKTNVIPEDNNQIILSKGNLSSSQAYSLYLNGDDDKIYFCIDDGVNVSWAMPAGLQNNWHHVLGTFDGNKLRLYYDGVEKASTDYVGSVGTNSQNLCIGATSSGTLPFNGIIDEVIIYNKVLDNDTIYRHHEG</sequence>
<dbReference type="Pfam" id="PF13385">
    <property type="entry name" value="Laminin_G_3"/>
    <property type="match status" value="1"/>
</dbReference>
<proteinExistence type="predicted"/>
<accession>X0ZYV7</accession>
<comment type="caution">
    <text evidence="4">The sequence shown here is derived from an EMBL/GenBank/DDBJ whole genome shotgun (WGS) entry which is preliminary data.</text>
</comment>
<gene>
    <name evidence="4" type="ORF">S01H1_79678</name>
</gene>